<evidence type="ECO:0000256" key="20">
    <source>
        <dbReference type="SAM" id="SignalP"/>
    </source>
</evidence>
<dbReference type="InterPro" id="IPR036426">
    <property type="entry name" value="Bulb-type_lectin_dom_sf"/>
</dbReference>
<evidence type="ECO:0000256" key="9">
    <source>
        <dbReference type="ARBA" id="ARBA00022777"/>
    </source>
</evidence>
<dbReference type="GO" id="GO:0106310">
    <property type="term" value="F:protein serine kinase activity"/>
    <property type="evidence" value="ECO:0007669"/>
    <property type="project" value="RHEA"/>
</dbReference>
<dbReference type="Gene3D" id="2.90.10.10">
    <property type="entry name" value="Bulb-type lectin domain"/>
    <property type="match status" value="2"/>
</dbReference>
<dbReference type="CDD" id="cd14066">
    <property type="entry name" value="STKc_IRAK"/>
    <property type="match status" value="1"/>
</dbReference>
<protein>
    <recommendedName>
        <fullName evidence="18">Receptor-like serine/threonine-protein kinase</fullName>
        <ecNumber evidence="18">2.7.11.1</ecNumber>
    </recommendedName>
</protein>
<keyword evidence="10 18" id="KW-0067">ATP-binding</keyword>
<dbReference type="InParanoid" id="A0A059B8M6"/>
<dbReference type="InterPro" id="IPR024171">
    <property type="entry name" value="SRK-like_kinase"/>
</dbReference>
<dbReference type="PROSITE" id="PS50927">
    <property type="entry name" value="BULB_LECTIN"/>
    <property type="match status" value="2"/>
</dbReference>
<feature type="signal peptide" evidence="20">
    <location>
        <begin position="1"/>
        <end position="18"/>
    </location>
</feature>
<evidence type="ECO:0000256" key="4">
    <source>
        <dbReference type="ARBA" id="ARBA00022679"/>
    </source>
</evidence>
<keyword evidence="2 18" id="KW-0723">Serine/threonine-protein kinase</keyword>
<keyword evidence="14" id="KW-0675">Receptor</keyword>
<dbReference type="GO" id="GO:0005524">
    <property type="term" value="F:ATP binding"/>
    <property type="evidence" value="ECO:0007669"/>
    <property type="project" value="UniProtKB-UniRule"/>
</dbReference>
<evidence type="ECO:0000256" key="2">
    <source>
        <dbReference type="ARBA" id="ARBA00022527"/>
    </source>
</evidence>
<dbReference type="SUPFAM" id="SSF56112">
    <property type="entry name" value="Protein kinase-like (PK-like)"/>
    <property type="match status" value="1"/>
</dbReference>
<dbReference type="GO" id="GO:0016020">
    <property type="term" value="C:membrane"/>
    <property type="evidence" value="ECO:0007669"/>
    <property type="project" value="UniProtKB-SubCell"/>
</dbReference>
<evidence type="ECO:0000259" key="21">
    <source>
        <dbReference type="PROSITE" id="PS50011"/>
    </source>
</evidence>
<keyword evidence="11" id="KW-1133">Transmembrane helix</keyword>
<dbReference type="Gene3D" id="3.30.200.20">
    <property type="entry name" value="Phosphorylase Kinase, domain 1"/>
    <property type="match status" value="1"/>
</dbReference>
<dbReference type="InterPro" id="IPR008271">
    <property type="entry name" value="Ser/Thr_kinase_AS"/>
</dbReference>
<dbReference type="InterPro" id="IPR000719">
    <property type="entry name" value="Prot_kinase_dom"/>
</dbReference>
<evidence type="ECO:0000256" key="13">
    <source>
        <dbReference type="ARBA" id="ARBA00023157"/>
    </source>
</evidence>
<dbReference type="SUPFAM" id="SSF51110">
    <property type="entry name" value="alpha-D-mannose-specific plant lectins"/>
    <property type="match status" value="2"/>
</dbReference>
<evidence type="ECO:0000256" key="3">
    <source>
        <dbReference type="ARBA" id="ARBA00022536"/>
    </source>
</evidence>
<dbReference type="PIRSF" id="PIRSF000641">
    <property type="entry name" value="SRK"/>
    <property type="match status" value="1"/>
</dbReference>
<dbReference type="Pfam" id="PF00069">
    <property type="entry name" value="Pkinase"/>
    <property type="match status" value="1"/>
</dbReference>
<dbReference type="PROSITE" id="PS00107">
    <property type="entry name" value="PROTEIN_KINASE_ATP"/>
    <property type="match status" value="1"/>
</dbReference>
<dbReference type="SMART" id="SM00108">
    <property type="entry name" value="B_lectin"/>
    <property type="match status" value="1"/>
</dbReference>
<dbReference type="FunFam" id="2.90.10.30:FF:000001">
    <property type="entry name" value="Serine/threonine-protein kinase"/>
    <property type="match status" value="1"/>
</dbReference>
<dbReference type="GO" id="GO:0004672">
    <property type="term" value="F:protein kinase activity"/>
    <property type="evidence" value="ECO:0000318"/>
    <property type="project" value="GO_Central"/>
</dbReference>
<evidence type="ECO:0000256" key="5">
    <source>
        <dbReference type="ARBA" id="ARBA00022692"/>
    </source>
</evidence>
<dbReference type="InterPro" id="IPR051343">
    <property type="entry name" value="G-type_lectin_kinases/EP1-like"/>
</dbReference>
<keyword evidence="15" id="KW-0325">Glycoprotein</keyword>
<dbReference type="EMBL" id="KK198760">
    <property type="protein sequence ID" value="KCW62261.1"/>
    <property type="molecule type" value="Genomic_DNA"/>
</dbReference>
<dbReference type="FunFam" id="2.90.10.10:FF:000026">
    <property type="entry name" value="Serine/threonine-protein kinase"/>
    <property type="match status" value="1"/>
</dbReference>
<evidence type="ECO:0000313" key="23">
    <source>
        <dbReference type="EMBL" id="KCW62261.1"/>
    </source>
</evidence>
<evidence type="ECO:0000256" key="16">
    <source>
        <dbReference type="ARBA" id="ARBA00047899"/>
    </source>
</evidence>
<evidence type="ECO:0000256" key="19">
    <source>
        <dbReference type="PROSITE-ProRule" id="PRU10141"/>
    </source>
</evidence>
<evidence type="ECO:0000256" key="14">
    <source>
        <dbReference type="ARBA" id="ARBA00023170"/>
    </source>
</evidence>
<dbReference type="FunFam" id="1.10.510.10:FF:000237">
    <property type="entry name" value="G-type lectin S-receptor-like serine/threonine-protein kinase"/>
    <property type="match status" value="1"/>
</dbReference>
<evidence type="ECO:0000256" key="15">
    <source>
        <dbReference type="ARBA" id="ARBA00023180"/>
    </source>
</evidence>
<dbReference type="PANTHER" id="PTHR47976">
    <property type="entry name" value="G-TYPE LECTIN S-RECEPTOR-LIKE SERINE/THREONINE-PROTEIN KINASE SD2-5"/>
    <property type="match status" value="1"/>
</dbReference>
<evidence type="ECO:0000256" key="1">
    <source>
        <dbReference type="ARBA" id="ARBA00004479"/>
    </source>
</evidence>
<evidence type="ECO:0000256" key="6">
    <source>
        <dbReference type="ARBA" id="ARBA00022729"/>
    </source>
</evidence>
<dbReference type="InterPro" id="IPR011009">
    <property type="entry name" value="Kinase-like_dom_sf"/>
</dbReference>
<dbReference type="InterPro" id="IPR017441">
    <property type="entry name" value="Protein_kinase_ATP_BS"/>
</dbReference>
<evidence type="ECO:0000259" key="22">
    <source>
        <dbReference type="PROSITE" id="PS50927"/>
    </source>
</evidence>
<dbReference type="InterPro" id="IPR001480">
    <property type="entry name" value="Bulb-type_lectin_dom"/>
</dbReference>
<dbReference type="PROSITE" id="PS00108">
    <property type="entry name" value="PROTEIN_KINASE_ST"/>
    <property type="match status" value="1"/>
</dbReference>
<organism evidence="23">
    <name type="scientific">Eucalyptus grandis</name>
    <name type="common">Flooded gum</name>
    <dbReference type="NCBI Taxonomy" id="71139"/>
    <lineage>
        <taxon>Eukaryota</taxon>
        <taxon>Viridiplantae</taxon>
        <taxon>Streptophyta</taxon>
        <taxon>Embryophyta</taxon>
        <taxon>Tracheophyta</taxon>
        <taxon>Spermatophyta</taxon>
        <taxon>Magnoliopsida</taxon>
        <taxon>eudicotyledons</taxon>
        <taxon>Gunneridae</taxon>
        <taxon>Pentapetalae</taxon>
        <taxon>rosids</taxon>
        <taxon>malvids</taxon>
        <taxon>Myrtales</taxon>
        <taxon>Myrtaceae</taxon>
        <taxon>Myrtoideae</taxon>
        <taxon>Eucalypteae</taxon>
        <taxon>Eucalyptus</taxon>
    </lineage>
</organism>
<proteinExistence type="inferred from homology"/>
<evidence type="ECO:0000256" key="11">
    <source>
        <dbReference type="ARBA" id="ARBA00022989"/>
    </source>
</evidence>
<dbReference type="PANTHER" id="PTHR47976:SF27">
    <property type="entry name" value="RECEPTOR-LIKE SERINE_THREONINE-PROTEIN KINASE"/>
    <property type="match status" value="1"/>
</dbReference>
<keyword evidence="7" id="KW-0430">Lectin</keyword>
<feature type="binding site" evidence="19">
    <location>
        <position position="497"/>
    </location>
    <ligand>
        <name>ATP</name>
        <dbReference type="ChEBI" id="CHEBI:30616"/>
    </ligand>
</feature>
<feature type="domain" description="Bulb-type lectin" evidence="22">
    <location>
        <begin position="146"/>
        <end position="276"/>
    </location>
</feature>
<keyword evidence="4 18" id="KW-0808">Transferase</keyword>
<feature type="domain" description="Bulb-type lectin" evidence="22">
    <location>
        <begin position="26"/>
        <end position="143"/>
    </location>
</feature>
<feature type="domain" description="Protein kinase" evidence="21">
    <location>
        <begin position="468"/>
        <end position="741"/>
    </location>
</feature>
<dbReference type="Pfam" id="PF01453">
    <property type="entry name" value="B_lectin"/>
    <property type="match status" value="1"/>
</dbReference>
<comment type="similarity">
    <text evidence="18">Belongs to the protein kinase superfamily. Ser/Thr protein kinase family.</text>
</comment>
<dbReference type="Pfam" id="PF00954">
    <property type="entry name" value="S_locus_glycop"/>
    <property type="match status" value="1"/>
</dbReference>
<keyword evidence="8 18" id="KW-0547">Nucleotide-binding</keyword>
<name>A0A059B8M6_EUCGR</name>
<dbReference type="eggNOG" id="ENOG502QT6D">
    <property type="taxonomic scope" value="Eukaryota"/>
</dbReference>
<dbReference type="InterPro" id="IPR000858">
    <property type="entry name" value="S_locus_glycoprot_dom"/>
</dbReference>
<dbReference type="GO" id="GO:0004674">
    <property type="term" value="F:protein serine/threonine kinase activity"/>
    <property type="evidence" value="ECO:0007669"/>
    <property type="project" value="UniProtKB-KW"/>
</dbReference>
<comment type="subcellular location">
    <subcellularLocation>
        <location evidence="1">Membrane</location>
        <topology evidence="1">Single-pass type I membrane protein</topology>
    </subcellularLocation>
</comment>
<accession>A0A059B8M6</accession>
<dbReference type="EC" id="2.7.11.1" evidence="18"/>
<evidence type="ECO:0000256" key="12">
    <source>
        <dbReference type="ARBA" id="ARBA00023136"/>
    </source>
</evidence>
<keyword evidence="5" id="KW-0812">Transmembrane</keyword>
<comment type="catalytic activity">
    <reaction evidence="17 18">
        <text>L-seryl-[protein] + ATP = O-phospho-L-seryl-[protein] + ADP + H(+)</text>
        <dbReference type="Rhea" id="RHEA:17989"/>
        <dbReference type="Rhea" id="RHEA-COMP:9863"/>
        <dbReference type="Rhea" id="RHEA-COMP:11604"/>
        <dbReference type="ChEBI" id="CHEBI:15378"/>
        <dbReference type="ChEBI" id="CHEBI:29999"/>
        <dbReference type="ChEBI" id="CHEBI:30616"/>
        <dbReference type="ChEBI" id="CHEBI:83421"/>
        <dbReference type="ChEBI" id="CHEBI:456216"/>
        <dbReference type="EC" id="2.7.11.1"/>
    </reaction>
</comment>
<dbReference type="SMART" id="SM00220">
    <property type="entry name" value="S_TKc"/>
    <property type="match status" value="1"/>
</dbReference>
<sequence>MASSYIILIFLLTGYCAAVGSEKCSISLNSAIHPITHPTSWTSPSGHFAFGFYQEGGGFKVGIWMVRKSQNTTVWTANRDDPPVSSNAALELTPDGQLVLKIGPGETELIANSSDSASCAAMDDAGNFILYNQHSEVIWQSFNFPTDTLLGGQSLPTGAELHSSVSWTNHSTGRFRLRMQYDNNLVLYPKDTLTSGIDAYWASNTCCYVQPVHFHLYLNFTGALLLLDNSGEYAVISDLDTSSVNHNSTIYRLILDSGGILQLYSHRFAENGDDVVSLMWTQPDNKCGVKGLCGFNSYCTMEDEQPVCRCFPGTDYVDSTNQFSGCERNFKEEWCRDARENSSSFTFKSIDQVYWQDPPYFQVTMEVADCNMSCLEDCDCEVALYDFKKGTCMKQKLPLMYAWTVPEKSFRAFFKVGLEGIEAANTNNSNSLLRVLEYKKIVESGNFGLTEELALRPFSYKELKRATNGFKEELGKGSFGAVYKGTLYRGKRVVAVKRLEKLLNEGEREFRAEMSIIGTTNHRHLVRLLGFCAEASKRLLVYEYMSNGSLADLLFRSERHPDWNERMRIALEIARGILYLHEECDTPIIHCDIKPQNILMDDFWAVKISDFGLAKLLMPDQTRTFTVIRGTRGYMAPEWHKGTPISVKTDVYSYGIMLLEIVFCRRHMDVNASTPEEIVLSSWVYGHFRDGELDKLVLGEEVDKWLLEKLVKVSLWCIQDEPALRPSMKSVVMMLDGTTEISVPPCPTAATV</sequence>
<dbReference type="Gramene" id="KCW62261">
    <property type="protein sequence ID" value="KCW62261"/>
    <property type="gene ID" value="EUGRSUZ_H04921"/>
</dbReference>
<keyword evidence="6 20" id="KW-0732">Signal</keyword>
<reference evidence="23" key="1">
    <citation type="submission" date="2013-07" db="EMBL/GenBank/DDBJ databases">
        <title>The genome of Eucalyptus grandis.</title>
        <authorList>
            <person name="Schmutz J."/>
            <person name="Hayes R."/>
            <person name="Myburg A."/>
            <person name="Tuskan G."/>
            <person name="Grattapaglia D."/>
            <person name="Rokhsar D.S."/>
        </authorList>
    </citation>
    <scope>NUCLEOTIDE SEQUENCE</scope>
    <source>
        <tissue evidence="23">Leaf extractions</tissue>
    </source>
</reference>
<keyword evidence="13" id="KW-1015">Disulfide bond</keyword>
<keyword evidence="12" id="KW-0472">Membrane</keyword>
<dbReference type="Gene3D" id="1.10.510.10">
    <property type="entry name" value="Transferase(Phosphotransferase) domain 1"/>
    <property type="match status" value="1"/>
</dbReference>
<dbReference type="FunFam" id="3.30.200.20:FF:000059">
    <property type="entry name" value="S-receptor-like serine/threonine-protein kinase"/>
    <property type="match status" value="1"/>
</dbReference>
<comment type="catalytic activity">
    <reaction evidence="16 18">
        <text>L-threonyl-[protein] + ATP = O-phospho-L-threonyl-[protein] + ADP + H(+)</text>
        <dbReference type="Rhea" id="RHEA:46608"/>
        <dbReference type="Rhea" id="RHEA-COMP:11060"/>
        <dbReference type="Rhea" id="RHEA-COMP:11605"/>
        <dbReference type="ChEBI" id="CHEBI:15378"/>
        <dbReference type="ChEBI" id="CHEBI:30013"/>
        <dbReference type="ChEBI" id="CHEBI:30616"/>
        <dbReference type="ChEBI" id="CHEBI:61977"/>
        <dbReference type="ChEBI" id="CHEBI:456216"/>
        <dbReference type="EC" id="2.7.11.1"/>
    </reaction>
</comment>
<gene>
    <name evidence="23" type="ORF">EUGRSUZ_H04921</name>
</gene>
<dbReference type="AlphaFoldDB" id="A0A059B8M6"/>
<dbReference type="OMA" id="QYLHEDI"/>
<evidence type="ECO:0000256" key="18">
    <source>
        <dbReference type="PIRNR" id="PIRNR000641"/>
    </source>
</evidence>
<dbReference type="PROSITE" id="PS50011">
    <property type="entry name" value="PROTEIN_KINASE_DOM"/>
    <property type="match status" value="1"/>
</dbReference>
<evidence type="ECO:0000256" key="17">
    <source>
        <dbReference type="ARBA" id="ARBA00048679"/>
    </source>
</evidence>
<keyword evidence="9 18" id="KW-0418">Kinase</keyword>
<keyword evidence="3" id="KW-0245">EGF-like domain</keyword>
<feature type="chain" id="PRO_5001573193" description="Receptor-like serine/threonine-protein kinase" evidence="20">
    <location>
        <begin position="19"/>
        <end position="752"/>
    </location>
</feature>
<evidence type="ECO:0000256" key="8">
    <source>
        <dbReference type="ARBA" id="ARBA00022741"/>
    </source>
</evidence>
<evidence type="ECO:0000256" key="7">
    <source>
        <dbReference type="ARBA" id="ARBA00022734"/>
    </source>
</evidence>
<evidence type="ECO:0000256" key="10">
    <source>
        <dbReference type="ARBA" id="ARBA00022840"/>
    </source>
</evidence>
<dbReference type="GO" id="GO:0048544">
    <property type="term" value="P:recognition of pollen"/>
    <property type="evidence" value="ECO:0007669"/>
    <property type="project" value="InterPro"/>
</dbReference>
<dbReference type="GO" id="GO:0030246">
    <property type="term" value="F:carbohydrate binding"/>
    <property type="evidence" value="ECO:0007669"/>
    <property type="project" value="UniProtKB-KW"/>
</dbReference>